<evidence type="ECO:0000256" key="8">
    <source>
        <dbReference type="ARBA" id="ARBA00022692"/>
    </source>
</evidence>
<feature type="domain" description="PAS" evidence="19">
    <location>
        <begin position="408"/>
        <end position="478"/>
    </location>
</feature>
<dbReference type="InterPro" id="IPR036890">
    <property type="entry name" value="HATPase_C_sf"/>
</dbReference>
<keyword evidence="7" id="KW-0808">Transferase</keyword>
<dbReference type="PROSITE" id="PS50112">
    <property type="entry name" value="PAS"/>
    <property type="match status" value="2"/>
</dbReference>
<keyword evidence="6 15" id="KW-0597">Phosphoprotein</keyword>
<dbReference type="InterPro" id="IPR005467">
    <property type="entry name" value="His_kinase_dom"/>
</dbReference>
<dbReference type="PRINTS" id="PR00344">
    <property type="entry name" value="BCTRLSENSOR"/>
</dbReference>
<dbReference type="Gene3D" id="3.40.50.2300">
    <property type="match status" value="1"/>
</dbReference>
<dbReference type="SMART" id="SM00091">
    <property type="entry name" value="PAS"/>
    <property type="match status" value="5"/>
</dbReference>
<dbReference type="InterPro" id="IPR000014">
    <property type="entry name" value="PAS"/>
</dbReference>
<dbReference type="InterPro" id="IPR013656">
    <property type="entry name" value="PAS_4"/>
</dbReference>
<proteinExistence type="predicted"/>
<evidence type="ECO:0000256" key="4">
    <source>
        <dbReference type="ARBA" id="ARBA00022475"/>
    </source>
</evidence>
<dbReference type="Pfam" id="PF08447">
    <property type="entry name" value="PAS_3"/>
    <property type="match status" value="1"/>
</dbReference>
<evidence type="ECO:0000256" key="10">
    <source>
        <dbReference type="ARBA" id="ARBA00022840"/>
    </source>
</evidence>
<evidence type="ECO:0000259" key="19">
    <source>
        <dbReference type="PROSITE" id="PS50112"/>
    </source>
</evidence>
<dbReference type="SMART" id="SM00387">
    <property type="entry name" value="HATPase_c"/>
    <property type="match status" value="1"/>
</dbReference>
<evidence type="ECO:0000256" key="12">
    <source>
        <dbReference type="ARBA" id="ARBA00023012"/>
    </source>
</evidence>
<evidence type="ECO:0000256" key="5">
    <source>
        <dbReference type="ARBA" id="ARBA00022519"/>
    </source>
</evidence>
<dbReference type="Pfam" id="PF02518">
    <property type="entry name" value="HATPase_c"/>
    <property type="match status" value="1"/>
</dbReference>
<evidence type="ECO:0000259" key="21">
    <source>
        <dbReference type="PROSITE" id="PS50894"/>
    </source>
</evidence>
<dbReference type="PROSITE" id="PS50109">
    <property type="entry name" value="HIS_KIN"/>
    <property type="match status" value="1"/>
</dbReference>
<dbReference type="NCBIfam" id="TIGR00229">
    <property type="entry name" value="sensory_box"/>
    <property type="match status" value="2"/>
</dbReference>
<keyword evidence="13" id="KW-0472">Membrane</keyword>
<dbReference type="PROSITE" id="PS50110">
    <property type="entry name" value="RESPONSE_REGULATORY"/>
    <property type="match status" value="1"/>
</dbReference>
<dbReference type="InterPro" id="IPR000700">
    <property type="entry name" value="PAS-assoc_C"/>
</dbReference>
<dbReference type="InterPro" id="IPR001610">
    <property type="entry name" value="PAC"/>
</dbReference>
<keyword evidence="11" id="KW-1133">Transmembrane helix</keyword>
<dbReference type="RefSeq" id="WP_201078391.1">
    <property type="nucleotide sequence ID" value="NZ_CP067420.1"/>
</dbReference>
<dbReference type="InterPro" id="IPR008207">
    <property type="entry name" value="Sig_transdc_His_kin_Hpt_dom"/>
</dbReference>
<dbReference type="Pfam" id="PF08448">
    <property type="entry name" value="PAS_4"/>
    <property type="match status" value="2"/>
</dbReference>
<dbReference type="InterPro" id="IPR011006">
    <property type="entry name" value="CheY-like_superfamily"/>
</dbReference>
<dbReference type="Pfam" id="PF00072">
    <property type="entry name" value="Response_reg"/>
    <property type="match status" value="1"/>
</dbReference>
<dbReference type="SUPFAM" id="SSF55874">
    <property type="entry name" value="ATPase domain of HSP90 chaperone/DNA topoisomerase II/histidine kinase"/>
    <property type="match status" value="1"/>
</dbReference>
<gene>
    <name evidence="22" type="ORF">IGS68_06970</name>
</gene>
<evidence type="ECO:0000256" key="16">
    <source>
        <dbReference type="SAM" id="Coils"/>
    </source>
</evidence>
<dbReference type="Proteomes" id="UP000595197">
    <property type="component" value="Chromosome"/>
</dbReference>
<feature type="domain" description="HPt" evidence="21">
    <location>
        <begin position="1071"/>
        <end position="1160"/>
    </location>
</feature>
<dbReference type="InterPro" id="IPR036097">
    <property type="entry name" value="HisK_dim/P_sf"/>
</dbReference>
<dbReference type="CDD" id="cd17546">
    <property type="entry name" value="REC_hyHK_CKI1_RcsC-like"/>
    <property type="match status" value="1"/>
</dbReference>
<dbReference type="Pfam" id="PF13188">
    <property type="entry name" value="PAS_8"/>
    <property type="match status" value="1"/>
</dbReference>
<evidence type="ECO:0000256" key="14">
    <source>
        <dbReference type="PROSITE-ProRule" id="PRU00110"/>
    </source>
</evidence>
<dbReference type="SMART" id="SM00448">
    <property type="entry name" value="REC"/>
    <property type="match status" value="1"/>
</dbReference>
<dbReference type="SMART" id="SM00086">
    <property type="entry name" value="PAC"/>
    <property type="match status" value="2"/>
</dbReference>
<evidence type="ECO:0000259" key="20">
    <source>
        <dbReference type="PROSITE" id="PS50113"/>
    </source>
</evidence>
<dbReference type="SUPFAM" id="SSF47226">
    <property type="entry name" value="Histidine-containing phosphotransfer domain, HPT domain"/>
    <property type="match status" value="1"/>
</dbReference>
<accession>A0ABX7B9B4</accession>
<dbReference type="CDD" id="cd00082">
    <property type="entry name" value="HisKA"/>
    <property type="match status" value="1"/>
</dbReference>
<evidence type="ECO:0000313" key="22">
    <source>
        <dbReference type="EMBL" id="QQP90958.1"/>
    </source>
</evidence>
<evidence type="ECO:0000256" key="9">
    <source>
        <dbReference type="ARBA" id="ARBA00022777"/>
    </source>
</evidence>
<dbReference type="SUPFAM" id="SSF52172">
    <property type="entry name" value="CheY-like"/>
    <property type="match status" value="1"/>
</dbReference>
<feature type="domain" description="Histidine kinase" evidence="17">
    <location>
        <begin position="682"/>
        <end position="905"/>
    </location>
</feature>
<reference evidence="22" key="1">
    <citation type="submission" date="2021-02" db="EMBL/GenBank/DDBJ databases">
        <title>Skermanella TT6 skin isolate.</title>
        <authorList>
            <person name="Lee K."/>
            <person name="Ganzorig M."/>
        </authorList>
    </citation>
    <scope>NUCLEOTIDE SEQUENCE</scope>
    <source>
        <strain evidence="22">TT6</strain>
    </source>
</reference>
<evidence type="ECO:0000259" key="17">
    <source>
        <dbReference type="PROSITE" id="PS50109"/>
    </source>
</evidence>
<keyword evidence="16" id="KW-0175">Coiled coil</keyword>
<keyword evidence="4" id="KW-1003">Cell membrane</keyword>
<keyword evidence="5" id="KW-0997">Cell inner membrane</keyword>
<dbReference type="InterPro" id="IPR013655">
    <property type="entry name" value="PAS_fold_3"/>
</dbReference>
<dbReference type="CDD" id="cd00130">
    <property type="entry name" value="PAS"/>
    <property type="match status" value="2"/>
</dbReference>
<feature type="domain" description="Response regulatory" evidence="18">
    <location>
        <begin position="927"/>
        <end position="1044"/>
    </location>
</feature>
<dbReference type="EC" id="2.7.13.3" evidence="3"/>
<sequence length="1168" mass="129094">MHTLESKDPKDGIAPDERHYARLLQGMLDSAFIGLMAFRSVRDPEGRIIDFEWVLVNAAAEAMIGRPALTLIGQRLLEEMPGNRIDGLFDAYVGVVESGEPWEGERWYDHDGIRSWFTIRAARLEDGFAVTFADITEAKRVERELLDSRELLTLALQAGRDGIWDWDLRTGRIWFSPQWKAQLGYADHEIPNTLEAWGELILPEDKAEALRLVEDYNSGRVDGFETVQRFRHKRGHVVYIYSRAIHVLDAGGKAVRMVGAHTDITQQKCSEEAARRAEQRLREAIDAIPDGFVLFDADDRMVICNERYSTIYGMAPDAFRPGMSFAEILRLYAEKARPDEATGHPGGIDGWIRDRMEVHENPGTRIERRLDDGRWLRIEERRTRDGGIVGTRSDITWMKDQERRLREQAQLTEAILDAIPVNVFVKDEARRFVLFNRHFANYIQRDKDSLIGRTAYDIFDAQTAERLDLEDRQVLQEGALLNSVIDLEIGGKTRTLLAHKHVEVLGERRLLIGSSVDITHRREAEKALAESEARFRDLIEGSIQGIVIHRGFRPLFVNGAFARMHGYGSADEVMALPSLLALLTEDRRAEAAAGLAGLMDGSDTDALGAREPHLRKDGALIWVDVQGRVVDWMGEPALQVTVIDVTDRKRFEDELEQARRDADEQRERAEAANRAKSQFLAMMSHELRTPMTGVLGMIDLLLGGDLPEEQQGFVEVLRTSAGALMNILNDILDFSKIEAGQLRLETIEYRPRDVIDEVVRLFAARASAKGVGLHVTVGSRMPAVVRGDPTRLRQVLFNLVGNAIKFTERGRITVLADRGGALEPGGGPELSFEVVDTGIGMTQEEQARLFEAFVQADSSTTRRFGGTGLGLAICRRLVTAMGGEIGVRSSPGGGSAFRFTIRAETAVLPTASPRPSRTVPEASRACRVLLAEDSDINRMMISTGLQRMGHSVEAVSNGQLALEAAARERFDIVLMDMQMPVMDGPAAARAIRELDPPFRSVPIVALTADAMPENRETYAAAGLDGFLTKPIEWARLSAVIVDLVDRCEAAAPTGEADGAAGMAAKLSELTRAVGRENLDAMLAVVPDAARRELARLRAAGDNRAEAVGAAHSLHGLAANFGLERLRRLAKAVEVGQMPADGAGDQIAEAIDECEATIAGWRKTSRAAS</sequence>
<dbReference type="InterPro" id="IPR003594">
    <property type="entry name" value="HATPase_dom"/>
</dbReference>
<dbReference type="PANTHER" id="PTHR43047">
    <property type="entry name" value="TWO-COMPONENT HISTIDINE PROTEIN KINASE"/>
    <property type="match status" value="1"/>
</dbReference>
<evidence type="ECO:0000256" key="11">
    <source>
        <dbReference type="ARBA" id="ARBA00022989"/>
    </source>
</evidence>
<name>A0ABX7B9B4_9PROT</name>
<dbReference type="Pfam" id="PF00512">
    <property type="entry name" value="HisKA"/>
    <property type="match status" value="1"/>
</dbReference>
<keyword evidence="8" id="KW-0812">Transmembrane</keyword>
<dbReference type="PROSITE" id="PS50113">
    <property type="entry name" value="PAC"/>
    <property type="match status" value="1"/>
</dbReference>
<evidence type="ECO:0000256" key="2">
    <source>
        <dbReference type="ARBA" id="ARBA00004429"/>
    </source>
</evidence>
<evidence type="ECO:0000256" key="7">
    <source>
        <dbReference type="ARBA" id="ARBA00022679"/>
    </source>
</evidence>
<dbReference type="Gene3D" id="1.20.120.160">
    <property type="entry name" value="HPT domain"/>
    <property type="match status" value="1"/>
</dbReference>
<dbReference type="Gene3D" id="3.30.565.10">
    <property type="entry name" value="Histidine kinase-like ATPase, C-terminal domain"/>
    <property type="match status" value="1"/>
</dbReference>
<evidence type="ECO:0000256" key="3">
    <source>
        <dbReference type="ARBA" id="ARBA00012438"/>
    </source>
</evidence>
<feature type="domain" description="PAS" evidence="19">
    <location>
        <begin position="277"/>
        <end position="317"/>
    </location>
</feature>
<dbReference type="SMART" id="SM00388">
    <property type="entry name" value="HisKA"/>
    <property type="match status" value="1"/>
</dbReference>
<evidence type="ECO:0000256" key="13">
    <source>
        <dbReference type="ARBA" id="ARBA00023136"/>
    </source>
</evidence>
<dbReference type="Pfam" id="PF01627">
    <property type="entry name" value="Hpt"/>
    <property type="match status" value="1"/>
</dbReference>
<organism evidence="22 23">
    <name type="scientific">Skermanella cutis</name>
    <dbReference type="NCBI Taxonomy" id="2775420"/>
    <lineage>
        <taxon>Bacteria</taxon>
        <taxon>Pseudomonadati</taxon>
        <taxon>Pseudomonadota</taxon>
        <taxon>Alphaproteobacteria</taxon>
        <taxon>Rhodospirillales</taxon>
        <taxon>Azospirillaceae</taxon>
        <taxon>Skermanella</taxon>
    </lineage>
</organism>
<feature type="modified residue" description="Phosphohistidine" evidence="14">
    <location>
        <position position="1111"/>
    </location>
</feature>
<dbReference type="Gene3D" id="1.10.287.130">
    <property type="match status" value="1"/>
</dbReference>
<feature type="domain" description="PAC" evidence="20">
    <location>
        <begin position="224"/>
        <end position="276"/>
    </location>
</feature>
<dbReference type="EMBL" id="CP067420">
    <property type="protein sequence ID" value="QQP90958.1"/>
    <property type="molecule type" value="Genomic_DNA"/>
</dbReference>
<keyword evidence="12" id="KW-0902">Two-component regulatory system</keyword>
<dbReference type="PROSITE" id="PS50894">
    <property type="entry name" value="HPT"/>
    <property type="match status" value="1"/>
</dbReference>
<keyword evidence="10" id="KW-0067">ATP-binding</keyword>
<evidence type="ECO:0000256" key="1">
    <source>
        <dbReference type="ARBA" id="ARBA00000085"/>
    </source>
</evidence>
<dbReference type="CDD" id="cd16922">
    <property type="entry name" value="HATPase_EvgS-ArcB-TorS-like"/>
    <property type="match status" value="1"/>
</dbReference>
<keyword evidence="9" id="KW-0418">Kinase</keyword>
<evidence type="ECO:0000313" key="23">
    <source>
        <dbReference type="Proteomes" id="UP000595197"/>
    </source>
</evidence>
<dbReference type="SUPFAM" id="SSF55785">
    <property type="entry name" value="PYP-like sensor domain (PAS domain)"/>
    <property type="match status" value="5"/>
</dbReference>
<dbReference type="SUPFAM" id="SSF47384">
    <property type="entry name" value="Homodimeric domain of signal transducing histidine kinase"/>
    <property type="match status" value="1"/>
</dbReference>
<evidence type="ECO:0000259" key="18">
    <source>
        <dbReference type="PROSITE" id="PS50110"/>
    </source>
</evidence>
<feature type="coiled-coil region" evidence="16">
    <location>
        <begin position="648"/>
        <end position="675"/>
    </location>
</feature>
<evidence type="ECO:0000256" key="6">
    <source>
        <dbReference type="ARBA" id="ARBA00022553"/>
    </source>
</evidence>
<dbReference type="InterPro" id="IPR001789">
    <property type="entry name" value="Sig_transdc_resp-reg_receiver"/>
</dbReference>
<comment type="catalytic activity">
    <reaction evidence="1">
        <text>ATP + protein L-histidine = ADP + protein N-phospho-L-histidine.</text>
        <dbReference type="EC" id="2.7.13.3"/>
    </reaction>
</comment>
<feature type="modified residue" description="4-aspartylphosphate" evidence="15">
    <location>
        <position position="976"/>
    </location>
</feature>
<protein>
    <recommendedName>
        <fullName evidence="3">histidine kinase</fullName>
        <ecNumber evidence="3">2.7.13.3</ecNumber>
    </recommendedName>
</protein>
<dbReference type="Gene3D" id="3.30.450.20">
    <property type="entry name" value="PAS domain"/>
    <property type="match status" value="5"/>
</dbReference>
<dbReference type="InterPro" id="IPR036641">
    <property type="entry name" value="HPT_dom_sf"/>
</dbReference>
<dbReference type="Pfam" id="PF12860">
    <property type="entry name" value="PAS_7"/>
    <property type="match status" value="1"/>
</dbReference>
<keyword evidence="10" id="KW-0547">Nucleotide-binding</keyword>
<keyword evidence="23" id="KW-1185">Reference proteome</keyword>
<dbReference type="InterPro" id="IPR035965">
    <property type="entry name" value="PAS-like_dom_sf"/>
</dbReference>
<comment type="subcellular location">
    <subcellularLocation>
        <location evidence="2">Cell inner membrane</location>
        <topology evidence="2">Multi-pass membrane protein</topology>
    </subcellularLocation>
</comment>
<dbReference type="InterPro" id="IPR003661">
    <property type="entry name" value="HisK_dim/P_dom"/>
</dbReference>
<dbReference type="InterPro" id="IPR004358">
    <property type="entry name" value="Sig_transdc_His_kin-like_C"/>
</dbReference>
<evidence type="ECO:0000256" key="15">
    <source>
        <dbReference type="PROSITE-ProRule" id="PRU00169"/>
    </source>
</evidence>